<comment type="caution">
    <text evidence="2">The sequence shown here is derived from an EMBL/GenBank/DDBJ whole genome shotgun (WGS) entry which is preliminary data.</text>
</comment>
<reference evidence="2 3" key="1">
    <citation type="submission" date="2018-04" db="EMBL/GenBank/DDBJ databases">
        <title>The genome of golden apple snail Pomacea canaliculata provides insight into stress tolerance and invasive adaptation.</title>
        <authorList>
            <person name="Liu C."/>
            <person name="Liu B."/>
            <person name="Ren Y."/>
            <person name="Zhang Y."/>
            <person name="Wang H."/>
            <person name="Li S."/>
            <person name="Jiang F."/>
            <person name="Yin L."/>
            <person name="Zhang G."/>
            <person name="Qian W."/>
            <person name="Fan W."/>
        </authorList>
    </citation>
    <scope>NUCLEOTIDE SEQUENCE [LARGE SCALE GENOMIC DNA]</scope>
    <source>
        <strain evidence="2">SZHN2017</strain>
        <tissue evidence="2">Muscle</tissue>
    </source>
</reference>
<sequence length="252" mass="27138">MKTGDREWGASGRGGLTAAVDNIIAQHIPVCRPLVAVSDVSVYKHSRHPLYPCTPPRNVENGERLTGLDSCSRSPGQQVFGQVLPLKATALTYGGKTCGHRTLLPLSAGGTNPHAAVLRSSHQAAKYVIQVPQLPCRPALTSWPLWRAPLRSEKLGTPGVHCPADKVLTRDDKFARLFSHDTRVVFSLQSGEGLTYCTLLLHSSCGLPLAFMKHLADCSSSPSSTPHRHQPRSSLSAGVAWISTKQTRGTPN</sequence>
<feature type="region of interest" description="Disordered" evidence="1">
    <location>
        <begin position="220"/>
        <end position="252"/>
    </location>
</feature>
<proteinExistence type="predicted"/>
<evidence type="ECO:0000313" key="2">
    <source>
        <dbReference type="EMBL" id="PVD26685.1"/>
    </source>
</evidence>
<feature type="compositionally biased region" description="Polar residues" evidence="1">
    <location>
        <begin position="243"/>
        <end position="252"/>
    </location>
</feature>
<organism evidence="2 3">
    <name type="scientific">Pomacea canaliculata</name>
    <name type="common">Golden apple snail</name>
    <dbReference type="NCBI Taxonomy" id="400727"/>
    <lineage>
        <taxon>Eukaryota</taxon>
        <taxon>Metazoa</taxon>
        <taxon>Spiralia</taxon>
        <taxon>Lophotrochozoa</taxon>
        <taxon>Mollusca</taxon>
        <taxon>Gastropoda</taxon>
        <taxon>Caenogastropoda</taxon>
        <taxon>Architaenioglossa</taxon>
        <taxon>Ampullarioidea</taxon>
        <taxon>Ampullariidae</taxon>
        <taxon>Pomacea</taxon>
    </lineage>
</organism>
<name>A0A2T7NZU6_POMCA</name>
<protein>
    <submittedName>
        <fullName evidence="2">Uncharacterized protein</fullName>
    </submittedName>
</protein>
<evidence type="ECO:0000313" key="3">
    <source>
        <dbReference type="Proteomes" id="UP000245119"/>
    </source>
</evidence>
<gene>
    <name evidence="2" type="ORF">C0Q70_14363</name>
</gene>
<dbReference type="Proteomes" id="UP000245119">
    <property type="component" value="Linkage Group LG8"/>
</dbReference>
<dbReference type="AlphaFoldDB" id="A0A2T7NZU6"/>
<dbReference type="EMBL" id="PZQS01000008">
    <property type="protein sequence ID" value="PVD26685.1"/>
    <property type="molecule type" value="Genomic_DNA"/>
</dbReference>
<evidence type="ECO:0000256" key="1">
    <source>
        <dbReference type="SAM" id="MobiDB-lite"/>
    </source>
</evidence>
<accession>A0A2T7NZU6</accession>
<keyword evidence="3" id="KW-1185">Reference proteome</keyword>